<comment type="caution">
    <text evidence="2">The sequence shown here is derived from an EMBL/GenBank/DDBJ whole genome shotgun (WGS) entry which is preliminary data.</text>
</comment>
<feature type="compositionally biased region" description="Polar residues" evidence="1">
    <location>
        <begin position="95"/>
        <end position="109"/>
    </location>
</feature>
<dbReference type="Proteomes" id="UP000796880">
    <property type="component" value="Unassembled WGS sequence"/>
</dbReference>
<protein>
    <submittedName>
        <fullName evidence="2">Uncharacterized protein</fullName>
    </submittedName>
</protein>
<evidence type="ECO:0000313" key="2">
    <source>
        <dbReference type="EMBL" id="KAF3453097.1"/>
    </source>
</evidence>
<gene>
    <name evidence="2" type="ORF">FNV43_RR03531</name>
</gene>
<accession>A0A8K0MNY9</accession>
<proteinExistence type="predicted"/>
<reference evidence="2" key="1">
    <citation type="submission" date="2020-03" db="EMBL/GenBank/DDBJ databases">
        <title>A high-quality chromosome-level genome assembly of a woody plant with both climbing and erect habits, Rhamnella rubrinervis.</title>
        <authorList>
            <person name="Lu Z."/>
            <person name="Yang Y."/>
            <person name="Zhu X."/>
            <person name="Sun Y."/>
        </authorList>
    </citation>
    <scope>NUCLEOTIDE SEQUENCE</scope>
    <source>
        <strain evidence="2">BYM</strain>
        <tissue evidence="2">Leaf</tissue>
    </source>
</reference>
<feature type="region of interest" description="Disordered" evidence="1">
    <location>
        <begin position="90"/>
        <end position="109"/>
    </location>
</feature>
<evidence type="ECO:0000313" key="3">
    <source>
        <dbReference type="Proteomes" id="UP000796880"/>
    </source>
</evidence>
<sequence>MVSECNEDNRGLDIENSEKWDMVFNALFDKEQRYMTREYICGFCDTSPWEEEELVLAWYTSAKDYKEEYEKMLRKDEATRRKFMKELEEEDFEPFSNSSYDSRPNATMI</sequence>
<keyword evidence="3" id="KW-1185">Reference proteome</keyword>
<evidence type="ECO:0000256" key="1">
    <source>
        <dbReference type="SAM" id="MobiDB-lite"/>
    </source>
</evidence>
<dbReference type="EMBL" id="VOIH02000002">
    <property type="protein sequence ID" value="KAF3453097.1"/>
    <property type="molecule type" value="Genomic_DNA"/>
</dbReference>
<name>A0A8K0MNY9_9ROSA</name>
<organism evidence="2 3">
    <name type="scientific">Rhamnella rubrinervis</name>
    <dbReference type="NCBI Taxonomy" id="2594499"/>
    <lineage>
        <taxon>Eukaryota</taxon>
        <taxon>Viridiplantae</taxon>
        <taxon>Streptophyta</taxon>
        <taxon>Embryophyta</taxon>
        <taxon>Tracheophyta</taxon>
        <taxon>Spermatophyta</taxon>
        <taxon>Magnoliopsida</taxon>
        <taxon>eudicotyledons</taxon>
        <taxon>Gunneridae</taxon>
        <taxon>Pentapetalae</taxon>
        <taxon>rosids</taxon>
        <taxon>fabids</taxon>
        <taxon>Rosales</taxon>
        <taxon>Rhamnaceae</taxon>
        <taxon>rhamnoid group</taxon>
        <taxon>Rhamneae</taxon>
        <taxon>Rhamnella</taxon>
    </lineage>
</organism>
<dbReference type="AlphaFoldDB" id="A0A8K0MNY9"/>